<evidence type="ECO:0000313" key="3">
    <source>
        <dbReference type="EnsemblMetazoa" id="SCAU009127-PA"/>
    </source>
</evidence>
<dbReference type="GO" id="GO:0016020">
    <property type="term" value="C:membrane"/>
    <property type="evidence" value="ECO:0007669"/>
    <property type="project" value="InterPro"/>
</dbReference>
<name>A0A1I8PL84_STOCA</name>
<feature type="region of interest" description="Disordered" evidence="1">
    <location>
        <begin position="105"/>
        <end position="127"/>
    </location>
</feature>
<protein>
    <recommendedName>
        <fullName evidence="5">Beta-1,4-mannosyl-glycoprotein 4-beta-N-acetylglucosaminyltransferase</fullName>
    </recommendedName>
</protein>
<gene>
    <name evidence="3" type="primary">106084086</name>
</gene>
<keyword evidence="4" id="KW-1185">Reference proteome</keyword>
<feature type="compositionally biased region" description="Basic and acidic residues" evidence="1">
    <location>
        <begin position="105"/>
        <end position="116"/>
    </location>
</feature>
<dbReference type="PANTHER" id="PTHR12224:SF0">
    <property type="entry name" value="BETA-1,4-MANNOSYL-GLYCOPROTEIN 4-BETA-N-ACETYLGLUCOSAMINYLTRANSFERASE"/>
    <property type="match status" value="1"/>
</dbReference>
<dbReference type="STRING" id="35570.A0A1I8PL84"/>
<dbReference type="VEuPathDB" id="VectorBase:SCAU009127"/>
<dbReference type="OrthoDB" id="6474464at2759"/>
<dbReference type="GO" id="GO:0003830">
    <property type="term" value="F:beta-1,4-mannosylglycoprotein 4-beta-N-acetylglucosaminyltransferase activity"/>
    <property type="evidence" value="ECO:0007669"/>
    <property type="project" value="InterPro"/>
</dbReference>
<feature type="compositionally biased region" description="Polar residues" evidence="1">
    <location>
        <begin position="117"/>
        <end position="127"/>
    </location>
</feature>
<keyword evidence="2" id="KW-1133">Transmembrane helix</keyword>
<evidence type="ECO:0000313" key="4">
    <source>
        <dbReference type="Proteomes" id="UP000095300"/>
    </source>
</evidence>
<feature type="region of interest" description="Disordered" evidence="1">
    <location>
        <begin position="1"/>
        <end position="22"/>
    </location>
</feature>
<dbReference type="PANTHER" id="PTHR12224">
    <property type="entry name" value="BETA-1,4-MANNOSYL-GLYCOPROTEIN BETA-1,4-N-ACETYLGLUCOSAMINYL-TRANSFERASE"/>
    <property type="match status" value="1"/>
</dbReference>
<dbReference type="InterPro" id="IPR006813">
    <property type="entry name" value="Glyco_trans_17"/>
</dbReference>
<organism evidence="3 4">
    <name type="scientific">Stomoxys calcitrans</name>
    <name type="common">Stable fly</name>
    <name type="synonym">Conops calcitrans</name>
    <dbReference type="NCBI Taxonomy" id="35570"/>
    <lineage>
        <taxon>Eukaryota</taxon>
        <taxon>Metazoa</taxon>
        <taxon>Ecdysozoa</taxon>
        <taxon>Arthropoda</taxon>
        <taxon>Hexapoda</taxon>
        <taxon>Insecta</taxon>
        <taxon>Pterygota</taxon>
        <taxon>Neoptera</taxon>
        <taxon>Endopterygota</taxon>
        <taxon>Diptera</taxon>
        <taxon>Brachycera</taxon>
        <taxon>Muscomorpha</taxon>
        <taxon>Muscoidea</taxon>
        <taxon>Muscidae</taxon>
        <taxon>Stomoxys</taxon>
    </lineage>
</organism>
<dbReference type="Proteomes" id="UP000095300">
    <property type="component" value="Unassembled WGS sequence"/>
</dbReference>
<keyword evidence="2" id="KW-0812">Transmembrane</keyword>
<dbReference type="GO" id="GO:0006044">
    <property type="term" value="P:N-acetylglucosamine metabolic process"/>
    <property type="evidence" value="ECO:0007669"/>
    <property type="project" value="TreeGrafter"/>
</dbReference>
<reference evidence="3" key="1">
    <citation type="submission" date="2020-05" db="UniProtKB">
        <authorList>
            <consortium name="EnsemblMetazoa"/>
        </authorList>
    </citation>
    <scope>IDENTIFICATION</scope>
    <source>
        <strain evidence="3">USDA</strain>
    </source>
</reference>
<evidence type="ECO:0000256" key="1">
    <source>
        <dbReference type="SAM" id="MobiDB-lite"/>
    </source>
</evidence>
<accession>A0A1I8PL84</accession>
<dbReference type="AlphaFoldDB" id="A0A1I8PL84"/>
<proteinExistence type="predicted"/>
<dbReference type="EnsemblMetazoa" id="SCAU009127-RA">
    <property type="protein sequence ID" value="SCAU009127-PA"/>
    <property type="gene ID" value="SCAU009127"/>
</dbReference>
<feature type="transmembrane region" description="Helical" evidence="2">
    <location>
        <begin position="55"/>
        <end position="74"/>
    </location>
</feature>
<evidence type="ECO:0008006" key="5">
    <source>
        <dbReference type="Google" id="ProtNLM"/>
    </source>
</evidence>
<sequence length="540" mass="62694">MHLRFSNTQYQNGCDTDGQQSSKDTMQLIKQPLTIVAVGGLQQQQTFTSKRIKRLFLWSILLIQFGFILCFWLLQLGLSDSLKESTGRAAAKHLEPSRINFIKSPESKKDVGEKTNGETVGKTQDSRNFQWPSRDLKFQQDFELQQIAYNLTDAEKVMFGEPSTWCFKEGTTKETRPQRDDDPGIWPDVCDCLPDWHGQDCGQPEIIWRALMTAKMPFKLQNPAQDESHRLVYMIEGPFFSMDLMELQIQAVMTVVDYFIIYYKRNPVNMKELKILKYRLRQNLPNHNYMIYHCKLVALTNCSSAEVYRLFRQHQLPSNAIKPTDLFIYSDDKTILGHRALNFLKYYSFNMPLIEFRAKFIVYGFYWQHPDLTKLQGSISSFQLIDNSNSDPSQLRRNHASNNAASRQTLVMGDLNHFGGWFCKYCQQPDEIINELQLLQSSLSNTNATTTKSIHQNAIAFPTDKKHSLHIDVNYIQQLISTGVYLNDGKTKLLKVRRFTDKYFAPVYASQQSWKYGHLLVNIYESLEDLLADDNEDEMF</sequence>
<evidence type="ECO:0000256" key="2">
    <source>
        <dbReference type="SAM" id="Phobius"/>
    </source>
</evidence>
<keyword evidence="2" id="KW-0472">Membrane</keyword>